<dbReference type="PANTHER" id="PTHR35399">
    <property type="entry name" value="SLR8030 PROTEIN"/>
    <property type="match status" value="1"/>
</dbReference>
<sequence length="664" mass="72311">MNELVSQQALFKTSQLEEADSAPRNPTDNPTMGEIITKRFSRRGFLQGSLAVSAIAMTVSPLALIAADDAKAAGNGSAFSFKEVEAGVDAKHHVAEGYDADVLLRWGDPLFPDAPAFDPTRQTAEGQAKQFGYNNDYVGYIPLEGSPTHGLLVVNHEYTNPHLMFPGLVTVADGKIKQNPLSKEQVDVEMAAHGGTIVEINKVDGKWKPVLDGRYNRRITSNTEMKLSGPAAGHDRLKTKADATGTKVFGTINNCAGGVTPWHTYIMAEENIHGYFSGELPADHPEAANYKRLGIPESSYEWANYYDRFDISKEPNEPNRFGWVVEVDALDPNSVPKKRTALGRVKHEGAESIVNKDGRVVFYLGDDERFDYVYKFVTAGKFNADDRAANMDLLDEGTLYVAKFSEDGTVEWMPLVFGQGPLTAANGFQSQADVLIETRRSADLLGATKMDRPEDVQPNGVTGKVYVMLTNNTKRTDEQVDAANPRAKNAFGHIIEIAEADGDFAATKGTWEVLLKCGDPSVADVGATFSTETTKNGWFGMPDNCAVDSAGRLWVSTDGNSNKATGRTDGLWAVDTQGEARATSKLFFRVPVGAEMCGPLFTPDDETAFVAVQHPADGGEDWDGHGRPSYYEDLSTRWPDFRNDMPTRPSVVAITKQGGGKIAV</sequence>
<dbReference type="PROSITE" id="PS51318">
    <property type="entry name" value="TAT"/>
    <property type="match status" value="1"/>
</dbReference>
<dbReference type="OrthoDB" id="9801383at2"/>
<evidence type="ECO:0000313" key="3">
    <source>
        <dbReference type="Proteomes" id="UP000247454"/>
    </source>
</evidence>
<gene>
    <name evidence="2" type="ORF">C7477_1205</name>
</gene>
<dbReference type="Proteomes" id="UP000247454">
    <property type="component" value="Unassembled WGS sequence"/>
</dbReference>
<evidence type="ECO:0000313" key="2">
    <source>
        <dbReference type="EMBL" id="PYE86713.1"/>
    </source>
</evidence>
<name>A0A318SXG7_9HYPH</name>
<keyword evidence="3" id="KW-1185">Reference proteome</keyword>
<dbReference type="InterPro" id="IPR008557">
    <property type="entry name" value="PhoX"/>
</dbReference>
<comment type="caution">
    <text evidence="2">The sequence shown here is derived from an EMBL/GenBank/DDBJ whole genome shotgun (WGS) entry which is preliminary data.</text>
</comment>
<protein>
    <recommendedName>
        <fullName evidence="4">dTDP-glucose 4,6-dehydratase</fullName>
    </recommendedName>
</protein>
<dbReference type="Pfam" id="PF05787">
    <property type="entry name" value="PhoX"/>
    <property type="match status" value="1"/>
</dbReference>
<accession>A0A318SXG7</accession>
<evidence type="ECO:0000256" key="1">
    <source>
        <dbReference type="SAM" id="MobiDB-lite"/>
    </source>
</evidence>
<dbReference type="PANTHER" id="PTHR35399:SF2">
    <property type="entry name" value="DUF839 DOMAIN-CONTAINING PROTEIN"/>
    <property type="match status" value="1"/>
</dbReference>
<dbReference type="SUPFAM" id="SSF63829">
    <property type="entry name" value="Calcium-dependent phosphotriesterase"/>
    <property type="match status" value="1"/>
</dbReference>
<reference evidence="2 3" key="1">
    <citation type="submission" date="2018-06" db="EMBL/GenBank/DDBJ databases">
        <title>Genomic Encyclopedia of Type Strains, Phase III (KMG-III): the genomes of soil and plant-associated and newly described type strains.</title>
        <authorList>
            <person name="Whitman W."/>
        </authorList>
    </citation>
    <scope>NUCLEOTIDE SEQUENCE [LARGE SCALE GENOMIC DNA]</scope>
    <source>
        <strain evidence="2 3">ORS 1419</strain>
    </source>
</reference>
<dbReference type="InterPro" id="IPR006311">
    <property type="entry name" value="TAT_signal"/>
</dbReference>
<dbReference type="RefSeq" id="WP_110753583.1">
    <property type="nucleotide sequence ID" value="NZ_QJTF01000020.1"/>
</dbReference>
<dbReference type="AlphaFoldDB" id="A0A318SXG7"/>
<organism evidence="2 3">
    <name type="scientific">Phyllobacterium leguminum</name>
    <dbReference type="NCBI Taxonomy" id="314237"/>
    <lineage>
        <taxon>Bacteria</taxon>
        <taxon>Pseudomonadati</taxon>
        <taxon>Pseudomonadota</taxon>
        <taxon>Alphaproteobacteria</taxon>
        <taxon>Hyphomicrobiales</taxon>
        <taxon>Phyllobacteriaceae</taxon>
        <taxon>Phyllobacterium</taxon>
    </lineage>
</organism>
<dbReference type="EMBL" id="QJTF01000020">
    <property type="protein sequence ID" value="PYE86713.1"/>
    <property type="molecule type" value="Genomic_DNA"/>
</dbReference>
<proteinExistence type="predicted"/>
<evidence type="ECO:0008006" key="4">
    <source>
        <dbReference type="Google" id="ProtNLM"/>
    </source>
</evidence>
<feature type="region of interest" description="Disordered" evidence="1">
    <location>
        <begin position="14"/>
        <end position="33"/>
    </location>
</feature>